<dbReference type="PANTHER" id="PTHR43326">
    <property type="entry name" value="METHIONYL-TRNA SYNTHETASE"/>
    <property type="match status" value="1"/>
</dbReference>
<dbReference type="NCBIfam" id="TIGR00398">
    <property type="entry name" value="metG"/>
    <property type="match status" value="1"/>
</dbReference>
<dbReference type="CDD" id="cd00814">
    <property type="entry name" value="MetRS_core"/>
    <property type="match status" value="1"/>
</dbReference>
<dbReference type="InterPro" id="IPR014758">
    <property type="entry name" value="Met-tRNA_synth"/>
</dbReference>
<evidence type="ECO:0000256" key="4">
    <source>
        <dbReference type="ARBA" id="ARBA00022741"/>
    </source>
</evidence>
<dbReference type="SUPFAM" id="SSF47323">
    <property type="entry name" value="Anticodon-binding domain of a subclass of class I aminoacyl-tRNA synthetases"/>
    <property type="match status" value="1"/>
</dbReference>
<dbReference type="Gene3D" id="2.170.220.10">
    <property type="match status" value="1"/>
</dbReference>
<dbReference type="EMBL" id="OZ022411">
    <property type="protein sequence ID" value="CAK9441573.1"/>
    <property type="molecule type" value="Genomic_DNA"/>
</dbReference>
<accession>A0ABP0ZSW7</accession>
<dbReference type="Pfam" id="PF09334">
    <property type="entry name" value="tRNA-synt_1g"/>
    <property type="match status" value="1"/>
</dbReference>
<gene>
    <name evidence="10" type="ORF">LODBEIA_P54410</name>
</gene>
<evidence type="ECO:0000256" key="7">
    <source>
        <dbReference type="ARBA" id="ARBA00023146"/>
    </source>
</evidence>
<evidence type="ECO:0000256" key="8">
    <source>
        <dbReference type="RuleBase" id="RU363039"/>
    </source>
</evidence>
<reference evidence="10 11" key="1">
    <citation type="submission" date="2024-03" db="EMBL/GenBank/DDBJ databases">
        <authorList>
            <person name="Brejova B."/>
        </authorList>
    </citation>
    <scope>NUCLEOTIDE SEQUENCE [LARGE SCALE GENOMIC DNA]</scope>
    <source>
        <strain evidence="10 11">CBS 14171</strain>
    </source>
</reference>
<evidence type="ECO:0000256" key="1">
    <source>
        <dbReference type="ARBA" id="ARBA00005594"/>
    </source>
</evidence>
<name>A0ABP0ZSW7_9ASCO</name>
<keyword evidence="6 8" id="KW-0648">Protein biosynthesis</keyword>
<evidence type="ECO:0000256" key="3">
    <source>
        <dbReference type="ARBA" id="ARBA00022598"/>
    </source>
</evidence>
<evidence type="ECO:0000256" key="6">
    <source>
        <dbReference type="ARBA" id="ARBA00022917"/>
    </source>
</evidence>
<dbReference type="InterPro" id="IPR014729">
    <property type="entry name" value="Rossmann-like_a/b/a_fold"/>
</dbReference>
<dbReference type="SUPFAM" id="SSF52374">
    <property type="entry name" value="Nucleotidylyl transferase"/>
    <property type="match status" value="1"/>
</dbReference>
<keyword evidence="11" id="KW-1185">Reference proteome</keyword>
<keyword evidence="4 8" id="KW-0547">Nucleotide-binding</keyword>
<dbReference type="GeneID" id="92210637"/>
<dbReference type="InterPro" id="IPR009080">
    <property type="entry name" value="tRNAsynth_Ia_anticodon-bd"/>
</dbReference>
<evidence type="ECO:0000259" key="9">
    <source>
        <dbReference type="Pfam" id="PF09334"/>
    </source>
</evidence>
<protein>
    <recommendedName>
        <fullName evidence="2">methionine--tRNA ligase</fullName>
        <ecNumber evidence="2">6.1.1.10</ecNumber>
    </recommendedName>
</protein>
<dbReference type="Gene3D" id="3.40.50.620">
    <property type="entry name" value="HUPs"/>
    <property type="match status" value="1"/>
</dbReference>
<proteinExistence type="inferred from homology"/>
<evidence type="ECO:0000313" key="11">
    <source>
        <dbReference type="Proteomes" id="UP001497383"/>
    </source>
</evidence>
<dbReference type="InterPro" id="IPR033911">
    <property type="entry name" value="MetRS_core"/>
</dbReference>
<dbReference type="Proteomes" id="UP001497383">
    <property type="component" value="Chromosome 7"/>
</dbReference>
<keyword evidence="3 8" id="KW-0436">Ligase</keyword>
<dbReference type="InterPro" id="IPR015413">
    <property type="entry name" value="Methionyl/Leucyl_tRNA_Synth"/>
</dbReference>
<organism evidence="10 11">
    <name type="scientific">Lodderomyces beijingensis</name>
    <dbReference type="NCBI Taxonomy" id="1775926"/>
    <lineage>
        <taxon>Eukaryota</taxon>
        <taxon>Fungi</taxon>
        <taxon>Dikarya</taxon>
        <taxon>Ascomycota</taxon>
        <taxon>Saccharomycotina</taxon>
        <taxon>Pichiomycetes</taxon>
        <taxon>Debaryomycetaceae</taxon>
        <taxon>Candida/Lodderomyces clade</taxon>
        <taxon>Lodderomyces</taxon>
    </lineage>
</organism>
<sequence>MKPRCSLQINPLRFRRLQSTKPFYVTTPIFYVNAAPHIGHLYSMLMADARSRWEQMHPSRSAFMLTGTDEHGLKIQTAAKKQGLEPKALVDQVAQNFKELCSSANISYDRFMRTSDEDHVRLTQYFWRLMREKGYIYKGSHSGWYCVSDETFYPESSTEEIEKDGKTIRISTESKHEVTYGTETNYFFKLSQFQQQLIDYLEQNPEFIKPRHRYEFILNELTRSKLEDLSISRPASRLQWSIEVPDDPSQKIYVWFDALLNYLTAANFPHGFTTPNTTNYNFTTPTENIWPATHIIGKDIIRFHCIYWPIFLIAAGVELPREVIVHSHWLSSGSKMSKSLGNVVHPADILQYYGTDPVRFFFIENSNIREDCKFSDELLHASRVQLLNKYFNLAMRVTSPNFNIADAVRYHHHHHHHRSNELQEEHPEQLAELITSFQTKIDALYATMDDRFQQFDYSKAIQSWWEVVSLANQIFQMGEPWKYARALQQENSQDLDSVKREMYTRLSLRYVYVAAEALRVASILIQPVMPSLASQVLDLLKVRENKRTCEFARLGADESYGEGANDESPRPLLSKLKVRQVAAS</sequence>
<evidence type="ECO:0000256" key="2">
    <source>
        <dbReference type="ARBA" id="ARBA00012838"/>
    </source>
</evidence>
<feature type="domain" description="Methionyl/Leucyl tRNA synthetase" evidence="9">
    <location>
        <begin position="23"/>
        <end position="397"/>
    </location>
</feature>
<dbReference type="PANTHER" id="PTHR43326:SF1">
    <property type="entry name" value="METHIONINE--TRNA LIGASE, MITOCHONDRIAL"/>
    <property type="match status" value="1"/>
</dbReference>
<keyword evidence="7 8" id="KW-0030">Aminoacyl-tRNA synthetase</keyword>
<comment type="similarity">
    <text evidence="1 8">Belongs to the class-I aminoacyl-tRNA synthetase family.</text>
</comment>
<evidence type="ECO:0000256" key="5">
    <source>
        <dbReference type="ARBA" id="ARBA00022840"/>
    </source>
</evidence>
<dbReference type="PRINTS" id="PR01041">
    <property type="entry name" value="TRNASYNTHMET"/>
</dbReference>
<evidence type="ECO:0000313" key="10">
    <source>
        <dbReference type="EMBL" id="CAK9441573.1"/>
    </source>
</evidence>
<dbReference type="RefSeq" id="XP_066832379.1">
    <property type="nucleotide sequence ID" value="XM_066975774.1"/>
</dbReference>
<keyword evidence="5 8" id="KW-0067">ATP-binding</keyword>
<dbReference type="EC" id="6.1.1.10" evidence="2"/>
<dbReference type="InterPro" id="IPR023457">
    <property type="entry name" value="Met-tRNA_synth_2"/>
</dbReference>
<dbReference type="Gene3D" id="1.10.730.10">
    <property type="entry name" value="Isoleucyl-tRNA Synthetase, Domain 1"/>
    <property type="match status" value="1"/>
</dbReference>